<keyword evidence="3" id="KW-1185">Reference proteome</keyword>
<accession>A0ABU5F2A1</accession>
<name>A0ABU5F2A1_9BACT</name>
<evidence type="ECO:0000256" key="1">
    <source>
        <dbReference type="ARBA" id="ARBA00022729"/>
    </source>
</evidence>
<evidence type="ECO:0000313" key="2">
    <source>
        <dbReference type="EMBL" id="MDY3561319.1"/>
    </source>
</evidence>
<proteinExistence type="predicted"/>
<dbReference type="InterPro" id="IPR028994">
    <property type="entry name" value="Integrin_alpha_N"/>
</dbReference>
<sequence>MPPARSGSTVRRHPPKSPALVALFNLFRFGGIVKLPIGRTEDRGLLAYVGYSTRMIVKGRHRDNKCFLTCEALEPRLTPTSSAIEGDLSNDVLPPWPAAPVWGDLFSGYAGTVSFARIDDVTGDGQNDSVAWASDNGHVVVFDGRTGVAVRSFLASSGYIGTTDVNTGDLDGDGYADIITGAGLNGHVKVFDGRTLRSAASWRTPVIPGP</sequence>
<dbReference type="Pfam" id="PF13517">
    <property type="entry name" value="FG-GAP_3"/>
    <property type="match status" value="1"/>
</dbReference>
<dbReference type="Proteomes" id="UP001272242">
    <property type="component" value="Unassembled WGS sequence"/>
</dbReference>
<protein>
    <submittedName>
        <fullName evidence="2">VCBS repeat-containing protein</fullName>
    </submittedName>
</protein>
<evidence type="ECO:0000313" key="3">
    <source>
        <dbReference type="Proteomes" id="UP001272242"/>
    </source>
</evidence>
<dbReference type="EMBL" id="JAXBLV010000191">
    <property type="protein sequence ID" value="MDY3561319.1"/>
    <property type="molecule type" value="Genomic_DNA"/>
</dbReference>
<reference evidence="3" key="1">
    <citation type="journal article" date="2023" name="Mar. Drugs">
        <title>Gemmata algarum, a Novel Planctomycete Isolated from an Algal Mat, Displays Antimicrobial Activity.</title>
        <authorList>
            <person name="Kumar G."/>
            <person name="Kallscheuer N."/>
            <person name="Kashif M."/>
            <person name="Ahamad S."/>
            <person name="Jagadeeshwari U."/>
            <person name="Pannikurungottu S."/>
            <person name="Haufschild T."/>
            <person name="Kabuu M."/>
            <person name="Sasikala C."/>
            <person name="Jogler C."/>
            <person name="Ramana C."/>
        </authorList>
    </citation>
    <scope>NUCLEOTIDE SEQUENCE [LARGE SCALE GENOMIC DNA]</scope>
    <source>
        <strain evidence="3">JC673</strain>
    </source>
</reference>
<dbReference type="RefSeq" id="WP_320687754.1">
    <property type="nucleotide sequence ID" value="NZ_JAXBLV010000191.1"/>
</dbReference>
<keyword evidence="1" id="KW-0732">Signal</keyword>
<gene>
    <name evidence="2" type="ORF">R5W23_002596</name>
</gene>
<dbReference type="InterPro" id="IPR013517">
    <property type="entry name" value="FG-GAP"/>
</dbReference>
<dbReference type="Gene3D" id="2.130.10.130">
    <property type="entry name" value="Integrin alpha, N-terminal"/>
    <property type="match status" value="1"/>
</dbReference>
<comment type="caution">
    <text evidence="2">The sequence shown here is derived from an EMBL/GenBank/DDBJ whole genome shotgun (WGS) entry which is preliminary data.</text>
</comment>
<dbReference type="SUPFAM" id="SSF69318">
    <property type="entry name" value="Integrin alpha N-terminal domain"/>
    <property type="match status" value="1"/>
</dbReference>
<organism evidence="2 3">
    <name type="scientific">Gemmata algarum</name>
    <dbReference type="NCBI Taxonomy" id="2975278"/>
    <lineage>
        <taxon>Bacteria</taxon>
        <taxon>Pseudomonadati</taxon>
        <taxon>Planctomycetota</taxon>
        <taxon>Planctomycetia</taxon>
        <taxon>Gemmatales</taxon>
        <taxon>Gemmataceae</taxon>
        <taxon>Gemmata</taxon>
    </lineage>
</organism>